<dbReference type="GO" id="GO:0004521">
    <property type="term" value="F:RNA endonuclease activity"/>
    <property type="evidence" value="ECO:0007669"/>
    <property type="project" value="TreeGrafter"/>
</dbReference>
<protein>
    <recommendedName>
        <fullName evidence="1">Zn-dependent metallo-hydrolase RNA specificity domain-containing protein</fullName>
    </recommendedName>
</protein>
<dbReference type="EMBL" id="DQVM01000003">
    <property type="protein sequence ID" value="HIQ28955.1"/>
    <property type="molecule type" value="Genomic_DNA"/>
</dbReference>
<comment type="caution">
    <text evidence="2">The sequence shown here is derived from an EMBL/GenBank/DDBJ whole genome shotgun (WGS) entry which is preliminary data.</text>
</comment>
<dbReference type="InterPro" id="IPR011108">
    <property type="entry name" value="RMMBL"/>
</dbReference>
<reference evidence="2" key="1">
    <citation type="journal article" date="2020" name="ISME J.">
        <title>Gammaproteobacteria mediating utilization of methyl-, sulfur- and petroleum organic compounds in deep ocean hydrothermal plumes.</title>
        <authorList>
            <person name="Zhou Z."/>
            <person name="Liu Y."/>
            <person name="Pan J."/>
            <person name="Cron B.R."/>
            <person name="Toner B.M."/>
            <person name="Anantharaman K."/>
            <person name="Breier J.A."/>
            <person name="Dick G.J."/>
            <person name="Li M."/>
        </authorList>
    </citation>
    <scope>NUCLEOTIDE SEQUENCE</scope>
    <source>
        <strain evidence="2">SZUA-1515</strain>
    </source>
</reference>
<dbReference type="PANTHER" id="PTHR11203">
    <property type="entry name" value="CLEAVAGE AND POLYADENYLATION SPECIFICITY FACTOR FAMILY MEMBER"/>
    <property type="match status" value="1"/>
</dbReference>
<evidence type="ECO:0000313" key="2">
    <source>
        <dbReference type="EMBL" id="HIQ28955.1"/>
    </source>
</evidence>
<dbReference type="PANTHER" id="PTHR11203:SF37">
    <property type="entry name" value="INTEGRATOR COMPLEX SUBUNIT 11"/>
    <property type="match status" value="1"/>
</dbReference>
<feature type="domain" description="Zn-dependent metallo-hydrolase RNA specificity" evidence="1">
    <location>
        <begin position="272"/>
        <end position="315"/>
    </location>
</feature>
<dbReference type="Pfam" id="PF07521">
    <property type="entry name" value="RMMBL"/>
    <property type="match status" value="1"/>
</dbReference>
<dbReference type="InterPro" id="IPR036866">
    <property type="entry name" value="RibonucZ/Hydroxyglut_hydro"/>
</dbReference>
<gene>
    <name evidence="2" type="ORF">EYH45_00145</name>
</gene>
<dbReference type="Gene3D" id="3.40.50.12650">
    <property type="match status" value="1"/>
</dbReference>
<evidence type="ECO:0000313" key="3">
    <source>
        <dbReference type="Proteomes" id="UP000608579"/>
    </source>
</evidence>
<dbReference type="Proteomes" id="UP000608579">
    <property type="component" value="Unassembled WGS sequence"/>
</dbReference>
<organism evidence="2 3">
    <name type="scientific">Caldiarchaeum subterraneum</name>
    <dbReference type="NCBI Taxonomy" id="311458"/>
    <lineage>
        <taxon>Archaea</taxon>
        <taxon>Nitrososphaerota</taxon>
        <taxon>Candidatus Caldarchaeales</taxon>
        <taxon>Candidatus Caldarchaeaceae</taxon>
        <taxon>Candidatus Caldarchaeum</taxon>
    </lineage>
</organism>
<accession>A0A833EBL8</accession>
<dbReference type="Gene3D" id="3.60.15.10">
    <property type="entry name" value="Ribonuclease Z/Hydroxyacylglutathione hydrolase-like"/>
    <property type="match status" value="1"/>
</dbReference>
<sequence>MYIEYRNGVVVVLEKHRLFFDHANVRGDGLRLVSHAHSDHTPTRLYSDTVMTPETREIASVVRPLLGEPNLKRINEIIRMDSVKIKLLNAGHVLGSSQFFVESSYGSMLYTGDINTYDTVISKHADIIESDVLVVEATYGSPSYSFPPREEVYGGIVRWILECIKNGQIPAFKTYSIGKSQEIIKLINSATKLPVVTGPTVSKVCEVYGRCGIRLDFIPAKKREGMEVLNRGECVYVDSVRGTLPVEKPVKWALATGWALKYRFNNYDRAFPLSSHADFRGIVDFIQQVNPRKVYTIHGYTETLAKELRKRGVDAIPLD</sequence>
<name>A0A833EBL8_CALS0</name>
<dbReference type="SUPFAM" id="SSF56281">
    <property type="entry name" value="Metallo-hydrolase/oxidoreductase"/>
    <property type="match status" value="1"/>
</dbReference>
<proteinExistence type="predicted"/>
<evidence type="ECO:0000259" key="1">
    <source>
        <dbReference type="Pfam" id="PF07521"/>
    </source>
</evidence>
<dbReference type="InterPro" id="IPR050698">
    <property type="entry name" value="MBL"/>
</dbReference>
<dbReference type="AlphaFoldDB" id="A0A833EBL8"/>